<feature type="domain" description="DDE Tnp4" evidence="4">
    <location>
        <begin position="253"/>
        <end position="368"/>
    </location>
</feature>
<dbReference type="AlphaFoldDB" id="A0AAV6TY25"/>
<evidence type="ECO:0000259" key="4">
    <source>
        <dbReference type="Pfam" id="PF13359"/>
    </source>
</evidence>
<name>A0AAV6TY25_9ARAC</name>
<evidence type="ECO:0000256" key="3">
    <source>
        <dbReference type="SAM" id="MobiDB-lite"/>
    </source>
</evidence>
<dbReference type="EMBL" id="JAFNEN010000834">
    <property type="protein sequence ID" value="KAG8176970.1"/>
    <property type="molecule type" value="Genomic_DNA"/>
</dbReference>
<feature type="compositionally biased region" description="Polar residues" evidence="3">
    <location>
        <begin position="205"/>
        <end position="215"/>
    </location>
</feature>
<evidence type="ECO:0000313" key="6">
    <source>
        <dbReference type="Proteomes" id="UP000827092"/>
    </source>
</evidence>
<evidence type="ECO:0000313" key="5">
    <source>
        <dbReference type="EMBL" id="KAG8176970.1"/>
    </source>
</evidence>
<evidence type="ECO:0000256" key="2">
    <source>
        <dbReference type="ARBA" id="ARBA00022723"/>
    </source>
</evidence>
<dbReference type="InterPro" id="IPR027806">
    <property type="entry name" value="HARBI1_dom"/>
</dbReference>
<organism evidence="5 6">
    <name type="scientific">Oedothorax gibbosus</name>
    <dbReference type="NCBI Taxonomy" id="931172"/>
    <lineage>
        <taxon>Eukaryota</taxon>
        <taxon>Metazoa</taxon>
        <taxon>Ecdysozoa</taxon>
        <taxon>Arthropoda</taxon>
        <taxon>Chelicerata</taxon>
        <taxon>Arachnida</taxon>
        <taxon>Araneae</taxon>
        <taxon>Araneomorphae</taxon>
        <taxon>Entelegynae</taxon>
        <taxon>Araneoidea</taxon>
        <taxon>Linyphiidae</taxon>
        <taxon>Erigoninae</taxon>
        <taxon>Oedothorax</taxon>
    </lineage>
</organism>
<keyword evidence="2" id="KW-0479">Metal-binding</keyword>
<feature type="region of interest" description="Disordered" evidence="3">
    <location>
        <begin position="171"/>
        <end position="226"/>
    </location>
</feature>
<evidence type="ECO:0000256" key="1">
    <source>
        <dbReference type="ARBA" id="ARBA00001968"/>
    </source>
</evidence>
<dbReference type="PANTHER" id="PTHR23080">
    <property type="entry name" value="THAP DOMAIN PROTEIN"/>
    <property type="match status" value="1"/>
</dbReference>
<reference evidence="5 6" key="1">
    <citation type="journal article" date="2022" name="Nat. Ecol. Evol.">
        <title>A masculinizing supergene underlies an exaggerated male reproductive morph in a spider.</title>
        <authorList>
            <person name="Hendrickx F."/>
            <person name="De Corte Z."/>
            <person name="Sonet G."/>
            <person name="Van Belleghem S.M."/>
            <person name="Kostlbacher S."/>
            <person name="Vangestel C."/>
        </authorList>
    </citation>
    <scope>NUCLEOTIDE SEQUENCE [LARGE SCALE GENOMIC DNA]</scope>
    <source>
        <strain evidence="5">W744_W776</strain>
    </source>
</reference>
<dbReference type="Proteomes" id="UP000827092">
    <property type="component" value="Unassembled WGS sequence"/>
</dbReference>
<comment type="caution">
    <text evidence="5">The sequence shown here is derived from an EMBL/GenBank/DDBJ whole genome shotgun (WGS) entry which is preliminary data.</text>
</comment>
<sequence length="375" mass="42337">MKWLQLARRDPGSLKSTFKFCEDHFDLPNDMENYTQYVIMGSVAKVKLKDGCLPSKFACQVDRQKRSSDAITDRTLLVKKQRILNSNECQHLIEQLDLSVADDAVQDFALNEPSDIDVVTRGTLQPIAEQRENPGPSKKRTKEVYFRSAGVQCSATTKCCGTSPQKVSFEDRGVMTSPMKHGQKVEVIESSEDDEKNEDDKDTNRSLSDFSPSAQEDSDDSFHDESFDKSMFANQSRSVTVKTVMRKPQFYLGYGGRTSDLLVVTESKFLDFLKPGDCLLADRGFKHIETALLQKGIKLVRPPSVPSGSKLTKMEVRQTRSIACLRIHIERVIRRIREFSMLNKYACTNCNLVKVLDECVVIACALINLQNALIR</sequence>
<accession>A0AAV6TY25</accession>
<protein>
    <recommendedName>
        <fullName evidence="4">DDE Tnp4 domain-containing protein</fullName>
    </recommendedName>
</protein>
<keyword evidence="6" id="KW-1185">Reference proteome</keyword>
<comment type="cofactor">
    <cofactor evidence="1">
        <name>a divalent metal cation</name>
        <dbReference type="ChEBI" id="CHEBI:60240"/>
    </cofactor>
</comment>
<dbReference type="Pfam" id="PF13359">
    <property type="entry name" value="DDE_Tnp_4"/>
    <property type="match status" value="1"/>
</dbReference>
<proteinExistence type="predicted"/>
<gene>
    <name evidence="5" type="ORF">JTE90_029419</name>
</gene>
<dbReference type="GO" id="GO:0046872">
    <property type="term" value="F:metal ion binding"/>
    <property type="evidence" value="ECO:0007669"/>
    <property type="project" value="UniProtKB-KW"/>
</dbReference>